<reference evidence="1 2" key="1">
    <citation type="submission" date="2021-06" db="EMBL/GenBank/DDBJ databases">
        <title>Caerostris extrusa draft genome.</title>
        <authorList>
            <person name="Kono N."/>
            <person name="Arakawa K."/>
        </authorList>
    </citation>
    <scope>NUCLEOTIDE SEQUENCE [LARGE SCALE GENOMIC DNA]</scope>
</reference>
<sequence>MFSLFILSLSLNSDQQAIRFEGQSSSKSLMPSHDKYLTRTRVPHPQSFEVHREIREPFTIFRIQYTPCSFLKDNGLPSLSPVCVLFQDDLGKAESIESNPAIHDQIQSIHLKTNDLHLKKATDSSNGIKKVK</sequence>
<evidence type="ECO:0000313" key="2">
    <source>
        <dbReference type="Proteomes" id="UP001054945"/>
    </source>
</evidence>
<dbReference type="AlphaFoldDB" id="A0AAV4MCI9"/>
<accession>A0AAV4MCI9</accession>
<proteinExistence type="predicted"/>
<name>A0AAV4MCI9_CAEEX</name>
<dbReference type="Proteomes" id="UP001054945">
    <property type="component" value="Unassembled WGS sequence"/>
</dbReference>
<organism evidence="1 2">
    <name type="scientific">Caerostris extrusa</name>
    <name type="common">Bark spider</name>
    <name type="synonym">Caerostris bankana</name>
    <dbReference type="NCBI Taxonomy" id="172846"/>
    <lineage>
        <taxon>Eukaryota</taxon>
        <taxon>Metazoa</taxon>
        <taxon>Ecdysozoa</taxon>
        <taxon>Arthropoda</taxon>
        <taxon>Chelicerata</taxon>
        <taxon>Arachnida</taxon>
        <taxon>Araneae</taxon>
        <taxon>Araneomorphae</taxon>
        <taxon>Entelegynae</taxon>
        <taxon>Araneoidea</taxon>
        <taxon>Araneidae</taxon>
        <taxon>Caerostris</taxon>
    </lineage>
</organism>
<dbReference type="EMBL" id="BPLR01019598">
    <property type="protein sequence ID" value="GIX69575.1"/>
    <property type="molecule type" value="Genomic_DNA"/>
</dbReference>
<protein>
    <submittedName>
        <fullName evidence="1">Uncharacterized protein</fullName>
    </submittedName>
</protein>
<gene>
    <name evidence="1" type="ORF">CEXT_301241</name>
</gene>
<evidence type="ECO:0000313" key="1">
    <source>
        <dbReference type="EMBL" id="GIX69575.1"/>
    </source>
</evidence>
<keyword evidence="2" id="KW-1185">Reference proteome</keyword>
<comment type="caution">
    <text evidence="1">The sequence shown here is derived from an EMBL/GenBank/DDBJ whole genome shotgun (WGS) entry which is preliminary data.</text>
</comment>